<dbReference type="RefSeq" id="WP_091052023.1">
    <property type="nucleotide sequence ID" value="NZ_FNGF01000005.1"/>
</dbReference>
<organism evidence="4 5">
    <name type="scientific">Glycomyces sambucus</name>
    <dbReference type="NCBI Taxonomy" id="380244"/>
    <lineage>
        <taxon>Bacteria</taxon>
        <taxon>Bacillati</taxon>
        <taxon>Actinomycetota</taxon>
        <taxon>Actinomycetes</taxon>
        <taxon>Glycomycetales</taxon>
        <taxon>Glycomycetaceae</taxon>
        <taxon>Glycomyces</taxon>
    </lineage>
</organism>
<sequence length="119" mass="13086">MAKKTQVILIDDIDGSTAEETVKFAIDGQAYEIDLSASHAKELRDALEKFQEAGTRLGRYSLGAPRGPVRGAAVAPRRQSVDREQNKAIREWAERNGKNVSPRGRIPAAIVEEYNAAHN</sequence>
<dbReference type="STRING" id="380244.SAMN05216298_3529"/>
<feature type="domain" description="Lsr2 DNA-binding" evidence="3">
    <location>
        <begin position="82"/>
        <end position="117"/>
    </location>
</feature>
<dbReference type="Gene3D" id="4.10.320.10">
    <property type="entry name" value="E3-binding domain"/>
    <property type="match status" value="1"/>
</dbReference>
<dbReference type="InterPro" id="IPR036625">
    <property type="entry name" value="E3-bd_dom_sf"/>
</dbReference>
<reference evidence="5" key="1">
    <citation type="submission" date="2016-10" db="EMBL/GenBank/DDBJ databases">
        <authorList>
            <person name="Varghese N."/>
            <person name="Submissions S."/>
        </authorList>
    </citation>
    <scope>NUCLEOTIDE SEQUENCE [LARGE SCALE GENOMIC DNA]</scope>
    <source>
        <strain evidence="5">CGMCC 4.3147</strain>
    </source>
</reference>
<evidence type="ECO:0000256" key="1">
    <source>
        <dbReference type="ARBA" id="ARBA00023125"/>
    </source>
</evidence>
<dbReference type="GO" id="GO:0016746">
    <property type="term" value="F:acyltransferase activity"/>
    <property type="evidence" value="ECO:0007669"/>
    <property type="project" value="InterPro"/>
</dbReference>
<dbReference type="GO" id="GO:0003677">
    <property type="term" value="F:DNA binding"/>
    <property type="evidence" value="ECO:0007669"/>
    <property type="project" value="UniProtKB-KW"/>
</dbReference>
<evidence type="ECO:0000259" key="2">
    <source>
        <dbReference type="Pfam" id="PF11774"/>
    </source>
</evidence>
<evidence type="ECO:0000313" key="4">
    <source>
        <dbReference type="EMBL" id="SDL34540.1"/>
    </source>
</evidence>
<evidence type="ECO:0000259" key="3">
    <source>
        <dbReference type="Pfam" id="PF23359"/>
    </source>
</evidence>
<proteinExistence type="predicted"/>
<dbReference type="Proteomes" id="UP000198662">
    <property type="component" value="Unassembled WGS sequence"/>
</dbReference>
<evidence type="ECO:0000313" key="5">
    <source>
        <dbReference type="Proteomes" id="UP000198662"/>
    </source>
</evidence>
<accession>A0A1G9JAG6</accession>
<dbReference type="InterPro" id="IPR024412">
    <property type="entry name" value="Lsr2_dim_dom"/>
</dbReference>
<keyword evidence="5" id="KW-1185">Reference proteome</keyword>
<dbReference type="OrthoDB" id="4113332at2"/>
<gene>
    <name evidence="4" type="ORF">SAMN05216298_3529</name>
</gene>
<feature type="domain" description="Lsr2 dimerization" evidence="2">
    <location>
        <begin position="1"/>
        <end position="57"/>
    </location>
</feature>
<dbReference type="EMBL" id="FNGF01000005">
    <property type="protein sequence ID" value="SDL34540.1"/>
    <property type="molecule type" value="Genomic_DNA"/>
</dbReference>
<dbReference type="InterPro" id="IPR055370">
    <property type="entry name" value="Lsr2_DNA-bd"/>
</dbReference>
<dbReference type="AlphaFoldDB" id="A0A1G9JAG6"/>
<keyword evidence="1" id="KW-0238">DNA-binding</keyword>
<name>A0A1G9JAG6_9ACTN</name>
<dbReference type="Gene3D" id="3.30.60.230">
    <property type="entry name" value="Lsr2, dimerization domain"/>
    <property type="match status" value="1"/>
</dbReference>
<protein>
    <submittedName>
        <fullName evidence="4">Lsr2 protein</fullName>
    </submittedName>
</protein>
<dbReference type="Pfam" id="PF11774">
    <property type="entry name" value="Lsr2"/>
    <property type="match status" value="1"/>
</dbReference>
<dbReference type="Pfam" id="PF23359">
    <property type="entry name" value="Lsr2_DNA-bd"/>
    <property type="match status" value="1"/>
</dbReference>
<dbReference type="InterPro" id="IPR042261">
    <property type="entry name" value="Lsr2-like_dimerization"/>
</dbReference>